<keyword evidence="2" id="KW-0812">Transmembrane</keyword>
<evidence type="ECO:0000256" key="2">
    <source>
        <dbReference type="SAM" id="Phobius"/>
    </source>
</evidence>
<evidence type="ECO:0000313" key="4">
    <source>
        <dbReference type="Proteomes" id="UP001419268"/>
    </source>
</evidence>
<keyword evidence="4" id="KW-1185">Reference proteome</keyword>
<proteinExistence type="predicted"/>
<dbReference type="AlphaFoldDB" id="A0AAP0Q296"/>
<gene>
    <name evidence="3" type="ORF">Scep_000258</name>
</gene>
<sequence length="250" mass="29767">MLMGFPEDMHQPKSFSLMAVCFYFLTYEAAVALLLIPLSSNSYEDKLLLIIVFLLPHILFSIFICVRSLRLKVLEAFSTNNDSVLGDGRFSQAGCQDKMVEESLAATKRKEESELKNVALEALEALKKERAKYKEDRVAWENEIAKYEEDRVAWENERASYEEECQRWQEERLAWEDERANLEEELREWEYERQGWEHEREDLETRREICEKESERRRKDLEAELDTVRKCAQLYRSVLHDYDSFNLPKN</sequence>
<feature type="transmembrane region" description="Helical" evidence="2">
    <location>
        <begin position="15"/>
        <end position="35"/>
    </location>
</feature>
<comment type="caution">
    <text evidence="3">The sequence shown here is derived from an EMBL/GenBank/DDBJ whole genome shotgun (WGS) entry which is preliminary data.</text>
</comment>
<keyword evidence="1" id="KW-0175">Coiled coil</keyword>
<evidence type="ECO:0000313" key="3">
    <source>
        <dbReference type="EMBL" id="KAK9165067.1"/>
    </source>
</evidence>
<name>A0AAP0Q296_9MAGN</name>
<dbReference type="EMBL" id="JBBNAG010000001">
    <property type="protein sequence ID" value="KAK9165067.1"/>
    <property type="molecule type" value="Genomic_DNA"/>
</dbReference>
<accession>A0AAP0Q296</accession>
<keyword evidence="2" id="KW-1133">Transmembrane helix</keyword>
<organism evidence="3 4">
    <name type="scientific">Stephania cephalantha</name>
    <dbReference type="NCBI Taxonomy" id="152367"/>
    <lineage>
        <taxon>Eukaryota</taxon>
        <taxon>Viridiplantae</taxon>
        <taxon>Streptophyta</taxon>
        <taxon>Embryophyta</taxon>
        <taxon>Tracheophyta</taxon>
        <taxon>Spermatophyta</taxon>
        <taxon>Magnoliopsida</taxon>
        <taxon>Ranunculales</taxon>
        <taxon>Menispermaceae</taxon>
        <taxon>Menispermoideae</taxon>
        <taxon>Cissampelideae</taxon>
        <taxon>Stephania</taxon>
    </lineage>
</organism>
<feature type="coiled-coil region" evidence="1">
    <location>
        <begin position="109"/>
        <end position="231"/>
    </location>
</feature>
<keyword evidence="2" id="KW-0472">Membrane</keyword>
<feature type="transmembrane region" description="Helical" evidence="2">
    <location>
        <begin position="47"/>
        <end position="69"/>
    </location>
</feature>
<evidence type="ECO:0000256" key="1">
    <source>
        <dbReference type="SAM" id="Coils"/>
    </source>
</evidence>
<dbReference type="Proteomes" id="UP001419268">
    <property type="component" value="Unassembled WGS sequence"/>
</dbReference>
<protein>
    <submittedName>
        <fullName evidence="3">Uncharacterized protein</fullName>
    </submittedName>
</protein>
<reference evidence="3 4" key="1">
    <citation type="submission" date="2024-01" db="EMBL/GenBank/DDBJ databases">
        <title>Genome assemblies of Stephania.</title>
        <authorList>
            <person name="Yang L."/>
        </authorList>
    </citation>
    <scope>NUCLEOTIDE SEQUENCE [LARGE SCALE GENOMIC DNA]</scope>
    <source>
        <strain evidence="3">JXDWG</strain>
        <tissue evidence="3">Leaf</tissue>
    </source>
</reference>